<protein>
    <recommendedName>
        <fullName evidence="4">Genetic interactor of prohibitins 3, mitochondrial</fullName>
    </recommendedName>
</protein>
<dbReference type="OrthoDB" id="1696305at2759"/>
<dbReference type="AlphaFoldDB" id="A0A6A6THP3"/>
<feature type="compositionally biased region" description="Basic and acidic residues" evidence="1">
    <location>
        <begin position="637"/>
        <end position="655"/>
    </location>
</feature>
<dbReference type="InterPro" id="IPR027417">
    <property type="entry name" value="P-loop_NTPase"/>
</dbReference>
<evidence type="ECO:0000256" key="1">
    <source>
        <dbReference type="SAM" id="MobiDB-lite"/>
    </source>
</evidence>
<feature type="region of interest" description="Disordered" evidence="1">
    <location>
        <begin position="632"/>
        <end position="655"/>
    </location>
</feature>
<feature type="compositionally biased region" description="Basic residues" evidence="1">
    <location>
        <begin position="750"/>
        <end position="766"/>
    </location>
</feature>
<dbReference type="InterPro" id="IPR050896">
    <property type="entry name" value="Mito_lipid_metab_GTPase"/>
</dbReference>
<feature type="region of interest" description="Disordered" evidence="1">
    <location>
        <begin position="394"/>
        <end position="424"/>
    </location>
</feature>
<evidence type="ECO:0008006" key="4">
    <source>
        <dbReference type="Google" id="ProtNLM"/>
    </source>
</evidence>
<dbReference type="PANTHER" id="PTHR46434:SF1">
    <property type="entry name" value="GENETIC INTERACTOR OF PROHIBITINS 3, MITOCHONDRIAL"/>
    <property type="match status" value="1"/>
</dbReference>
<organism evidence="2 3">
    <name type="scientific">Lophiostoma macrostomum CBS 122681</name>
    <dbReference type="NCBI Taxonomy" id="1314788"/>
    <lineage>
        <taxon>Eukaryota</taxon>
        <taxon>Fungi</taxon>
        <taxon>Dikarya</taxon>
        <taxon>Ascomycota</taxon>
        <taxon>Pezizomycotina</taxon>
        <taxon>Dothideomycetes</taxon>
        <taxon>Pleosporomycetidae</taxon>
        <taxon>Pleosporales</taxon>
        <taxon>Lophiostomataceae</taxon>
        <taxon>Lophiostoma</taxon>
    </lineage>
</organism>
<accession>A0A6A6THP3</accession>
<sequence>MRPALCQARSIFKHDAPLHHLGVATFLCPVLLRAPLERPAILAKPSPRSKSFSTCRLRRQEAVVESQAVSNSYLSDAQLATSSADSSSPTLPRNCPGCGAPSQIYDKHEAGYYDIDRKLVKGFLRYDPNYKEEEKEENQIYYQALRQADPKLVEELGLEEGALEAPQEPESAAPETPVCDRCHNLIHHHIGTPIHHPSVESIKQTIDESPHRRNHIYHVVDAADFPLSLVPNLQSSLRLPKLRTHNRRAKHKGWVGDNRIAEVSFIITRADLLAPLKEQVDKLLPYMQDVLRDALGRVNRNARLGNVHLVSAKRGWWTKKVKEDIWDRGGAGWMVGKVNVGKSNLFEVVFPKGRGADYQELRRFRTIGEREDMVKNAITPEQYAKVEQDLAEEDAELERRRRQPVLEPDDLLPEENEDDYDPDALLPPRQPYTPYPVLPIASSLPGTTASPIRIPFGRNRGELIDLPGLPRTTPDLSTFVDPAAHDTLVMKQRIVPERHVLKPGQSLLLGGGLIRITPVTSTLHFLVHPFVPLVPHLTSTPKAIDLQNQTSDRHVPSILRPDAPVGDKIKSAGRFPLRWDVTKQLAGPVTSSIAGKMKPENLPFRVWSTDILVEGVGWVEVSCQTRKPRGWRPVGLVKKDPNHARSEKERRMREERRRMDAKYGVVEEQEEVVGDAFDRAGFGGGGAMDRGTGRAGRGFEETFGEREVEEDEEEYPEVEVFSPLGKYIGARRPMCGSVLGGPKPISSRERKARPRRSMVSVKRQRRPQNGGDA</sequence>
<evidence type="ECO:0000313" key="3">
    <source>
        <dbReference type="Proteomes" id="UP000799324"/>
    </source>
</evidence>
<reference evidence="2" key="1">
    <citation type="journal article" date="2020" name="Stud. Mycol.">
        <title>101 Dothideomycetes genomes: a test case for predicting lifestyles and emergence of pathogens.</title>
        <authorList>
            <person name="Haridas S."/>
            <person name="Albert R."/>
            <person name="Binder M."/>
            <person name="Bloem J."/>
            <person name="Labutti K."/>
            <person name="Salamov A."/>
            <person name="Andreopoulos B."/>
            <person name="Baker S."/>
            <person name="Barry K."/>
            <person name="Bills G."/>
            <person name="Bluhm B."/>
            <person name="Cannon C."/>
            <person name="Castanera R."/>
            <person name="Culley D."/>
            <person name="Daum C."/>
            <person name="Ezra D."/>
            <person name="Gonzalez J."/>
            <person name="Henrissat B."/>
            <person name="Kuo A."/>
            <person name="Liang C."/>
            <person name="Lipzen A."/>
            <person name="Lutzoni F."/>
            <person name="Magnuson J."/>
            <person name="Mondo S."/>
            <person name="Nolan M."/>
            <person name="Ohm R."/>
            <person name="Pangilinan J."/>
            <person name="Park H.-J."/>
            <person name="Ramirez L."/>
            <person name="Alfaro M."/>
            <person name="Sun H."/>
            <person name="Tritt A."/>
            <person name="Yoshinaga Y."/>
            <person name="Zwiers L.-H."/>
            <person name="Turgeon B."/>
            <person name="Goodwin S."/>
            <person name="Spatafora J."/>
            <person name="Crous P."/>
            <person name="Grigoriev I."/>
        </authorList>
    </citation>
    <scope>NUCLEOTIDE SEQUENCE</scope>
    <source>
        <strain evidence="2">CBS 122681</strain>
    </source>
</reference>
<proteinExistence type="predicted"/>
<name>A0A6A6THP3_9PLEO</name>
<feature type="compositionally biased region" description="Acidic residues" evidence="1">
    <location>
        <begin position="407"/>
        <end position="422"/>
    </location>
</feature>
<evidence type="ECO:0000313" key="2">
    <source>
        <dbReference type="EMBL" id="KAF2658438.1"/>
    </source>
</evidence>
<dbReference type="Proteomes" id="UP000799324">
    <property type="component" value="Unassembled WGS sequence"/>
</dbReference>
<dbReference type="GO" id="GO:0005739">
    <property type="term" value="C:mitochondrion"/>
    <property type="evidence" value="ECO:0007669"/>
    <property type="project" value="TreeGrafter"/>
</dbReference>
<dbReference type="SUPFAM" id="SSF52540">
    <property type="entry name" value="P-loop containing nucleoside triphosphate hydrolases"/>
    <property type="match status" value="1"/>
</dbReference>
<dbReference type="EMBL" id="MU004315">
    <property type="protein sequence ID" value="KAF2658438.1"/>
    <property type="molecule type" value="Genomic_DNA"/>
</dbReference>
<dbReference type="PANTHER" id="PTHR46434">
    <property type="entry name" value="GENETIC INTERACTOR OF PROHIBITINS 3, MITOCHONDRIAL"/>
    <property type="match status" value="1"/>
</dbReference>
<gene>
    <name evidence="2" type="ORF">K491DRAFT_690176</name>
</gene>
<dbReference type="Gene3D" id="3.40.50.300">
    <property type="entry name" value="P-loop containing nucleotide triphosphate hydrolases"/>
    <property type="match status" value="1"/>
</dbReference>
<feature type="region of interest" description="Disordered" evidence="1">
    <location>
        <begin position="731"/>
        <end position="773"/>
    </location>
</feature>
<keyword evidence="3" id="KW-1185">Reference proteome</keyword>